<reference evidence="1 2" key="1">
    <citation type="journal article" date="2018" name="Mol. Plant">
        <title>The genome of Artemisia annua provides insight into the evolution of Asteraceae family and artemisinin biosynthesis.</title>
        <authorList>
            <person name="Shen Q."/>
            <person name="Zhang L."/>
            <person name="Liao Z."/>
            <person name="Wang S."/>
            <person name="Yan T."/>
            <person name="Shi P."/>
            <person name="Liu M."/>
            <person name="Fu X."/>
            <person name="Pan Q."/>
            <person name="Wang Y."/>
            <person name="Lv Z."/>
            <person name="Lu X."/>
            <person name="Zhang F."/>
            <person name="Jiang W."/>
            <person name="Ma Y."/>
            <person name="Chen M."/>
            <person name="Hao X."/>
            <person name="Li L."/>
            <person name="Tang Y."/>
            <person name="Lv G."/>
            <person name="Zhou Y."/>
            <person name="Sun X."/>
            <person name="Brodelius P.E."/>
            <person name="Rose J.K.C."/>
            <person name="Tang K."/>
        </authorList>
    </citation>
    <scope>NUCLEOTIDE SEQUENCE [LARGE SCALE GENOMIC DNA]</scope>
    <source>
        <strain evidence="2">cv. Huhao1</strain>
        <tissue evidence="1">Leaf</tissue>
    </source>
</reference>
<dbReference type="InterPro" id="IPR038928">
    <property type="entry name" value="LAZY1"/>
</dbReference>
<keyword evidence="2" id="KW-1185">Reference proteome</keyword>
<dbReference type="PANTHER" id="PTHR34959:SF3">
    <property type="entry name" value="PROTEIN LAZY 1"/>
    <property type="match status" value="1"/>
</dbReference>
<dbReference type="Proteomes" id="UP000245207">
    <property type="component" value="Unassembled WGS sequence"/>
</dbReference>
<dbReference type="OrthoDB" id="780166at2759"/>
<accession>A0A2U1PLT2</accession>
<comment type="caution">
    <text evidence="1">The sequence shown here is derived from an EMBL/GenBank/DDBJ whole genome shotgun (WGS) entry which is preliminary data.</text>
</comment>
<name>A0A2U1PLT2_ARTAN</name>
<proteinExistence type="predicted"/>
<evidence type="ECO:0000313" key="1">
    <source>
        <dbReference type="EMBL" id="PWA86708.1"/>
    </source>
</evidence>
<protein>
    <submittedName>
        <fullName evidence="1">Uncharacterized protein</fullName>
    </submittedName>
</protein>
<sequence>MKCLGGMQYKFKQTHSEYLKHLTSASADDEHTSELFHGFQTIKALEKDAIITDLATPNFITYVENMMKNETRTTQDELKLVNEKLEKVLISCGRKSIHRRTTTHGSKLLEEAAKKEMKATPNPRQHCSSGSEVRLPKTSILKDQRTTLLELFDKTKMREEKVEAKHNIGKQNEKKTVKSPVHLMGKILKRKMSHASSKHSTPASIGTIDFAITDEKLHKIPMLQRFNPETSAISQKSQTLRKYATNGNFPDEEGYRNRKHMLPKDFTTGLSREDPEMIAKRTKNKVSHLTCGGGDTNWKRECWIKSDAEYLILEL</sequence>
<dbReference type="GO" id="GO:0009630">
    <property type="term" value="P:gravitropism"/>
    <property type="evidence" value="ECO:0007669"/>
    <property type="project" value="InterPro"/>
</dbReference>
<gene>
    <name evidence="1" type="ORF">CTI12_AA138330</name>
</gene>
<evidence type="ECO:0000313" key="2">
    <source>
        <dbReference type="Proteomes" id="UP000245207"/>
    </source>
</evidence>
<organism evidence="1 2">
    <name type="scientific">Artemisia annua</name>
    <name type="common">Sweet wormwood</name>
    <dbReference type="NCBI Taxonomy" id="35608"/>
    <lineage>
        <taxon>Eukaryota</taxon>
        <taxon>Viridiplantae</taxon>
        <taxon>Streptophyta</taxon>
        <taxon>Embryophyta</taxon>
        <taxon>Tracheophyta</taxon>
        <taxon>Spermatophyta</taxon>
        <taxon>Magnoliopsida</taxon>
        <taxon>eudicotyledons</taxon>
        <taxon>Gunneridae</taxon>
        <taxon>Pentapetalae</taxon>
        <taxon>asterids</taxon>
        <taxon>campanulids</taxon>
        <taxon>Asterales</taxon>
        <taxon>Asteraceae</taxon>
        <taxon>Asteroideae</taxon>
        <taxon>Anthemideae</taxon>
        <taxon>Artemisiinae</taxon>
        <taxon>Artemisia</taxon>
    </lineage>
</organism>
<dbReference type="EMBL" id="PKPP01000989">
    <property type="protein sequence ID" value="PWA86708.1"/>
    <property type="molecule type" value="Genomic_DNA"/>
</dbReference>
<dbReference type="STRING" id="35608.A0A2U1PLT2"/>
<dbReference type="AlphaFoldDB" id="A0A2U1PLT2"/>
<dbReference type="GO" id="GO:2000012">
    <property type="term" value="P:regulation of auxin polar transport"/>
    <property type="evidence" value="ECO:0007669"/>
    <property type="project" value="InterPro"/>
</dbReference>
<dbReference type="PANTHER" id="PTHR34959">
    <property type="entry name" value="PROTEIN LAZY 1"/>
    <property type="match status" value="1"/>
</dbReference>